<gene>
    <name evidence="2" type="ORF">DPMN_074794</name>
</gene>
<feature type="compositionally biased region" description="Basic and acidic residues" evidence="1">
    <location>
        <begin position="51"/>
        <end position="66"/>
    </location>
</feature>
<evidence type="ECO:0000313" key="3">
    <source>
        <dbReference type="Proteomes" id="UP000828390"/>
    </source>
</evidence>
<evidence type="ECO:0000313" key="2">
    <source>
        <dbReference type="EMBL" id="KAH3699832.1"/>
    </source>
</evidence>
<feature type="compositionally biased region" description="Basic and acidic residues" evidence="1">
    <location>
        <begin position="74"/>
        <end position="89"/>
    </location>
</feature>
<accession>A0A9D3YFN0</accession>
<dbReference type="AlphaFoldDB" id="A0A9D3YFN0"/>
<evidence type="ECO:0000256" key="1">
    <source>
        <dbReference type="SAM" id="MobiDB-lite"/>
    </source>
</evidence>
<name>A0A9D3YFN0_DREPO</name>
<reference evidence="2" key="2">
    <citation type="submission" date="2020-11" db="EMBL/GenBank/DDBJ databases">
        <authorList>
            <person name="McCartney M.A."/>
            <person name="Auch B."/>
            <person name="Kono T."/>
            <person name="Mallez S."/>
            <person name="Becker A."/>
            <person name="Gohl D.M."/>
            <person name="Silverstein K.A.T."/>
            <person name="Koren S."/>
            <person name="Bechman K.B."/>
            <person name="Herman A."/>
            <person name="Abrahante J.E."/>
            <person name="Garbe J."/>
        </authorList>
    </citation>
    <scope>NUCLEOTIDE SEQUENCE</scope>
    <source>
        <strain evidence="2">Duluth1</strain>
        <tissue evidence="2">Whole animal</tissue>
    </source>
</reference>
<proteinExistence type="predicted"/>
<keyword evidence="3" id="KW-1185">Reference proteome</keyword>
<comment type="caution">
    <text evidence="2">The sequence shown here is derived from an EMBL/GenBank/DDBJ whole genome shotgun (WGS) entry which is preliminary data.</text>
</comment>
<organism evidence="2 3">
    <name type="scientific">Dreissena polymorpha</name>
    <name type="common">Zebra mussel</name>
    <name type="synonym">Mytilus polymorpha</name>
    <dbReference type="NCBI Taxonomy" id="45954"/>
    <lineage>
        <taxon>Eukaryota</taxon>
        <taxon>Metazoa</taxon>
        <taxon>Spiralia</taxon>
        <taxon>Lophotrochozoa</taxon>
        <taxon>Mollusca</taxon>
        <taxon>Bivalvia</taxon>
        <taxon>Autobranchia</taxon>
        <taxon>Heteroconchia</taxon>
        <taxon>Euheterodonta</taxon>
        <taxon>Imparidentia</taxon>
        <taxon>Neoheterodontei</taxon>
        <taxon>Myida</taxon>
        <taxon>Dreissenoidea</taxon>
        <taxon>Dreissenidae</taxon>
        <taxon>Dreissena</taxon>
    </lineage>
</organism>
<reference evidence="2" key="1">
    <citation type="journal article" date="2019" name="bioRxiv">
        <title>The Genome of the Zebra Mussel, Dreissena polymorpha: A Resource for Invasive Species Research.</title>
        <authorList>
            <person name="McCartney M.A."/>
            <person name="Auch B."/>
            <person name="Kono T."/>
            <person name="Mallez S."/>
            <person name="Zhang Y."/>
            <person name="Obille A."/>
            <person name="Becker A."/>
            <person name="Abrahante J.E."/>
            <person name="Garbe J."/>
            <person name="Badalamenti J.P."/>
            <person name="Herman A."/>
            <person name="Mangelson H."/>
            <person name="Liachko I."/>
            <person name="Sullivan S."/>
            <person name="Sone E.D."/>
            <person name="Koren S."/>
            <person name="Silverstein K.A.T."/>
            <person name="Beckman K.B."/>
            <person name="Gohl D.M."/>
        </authorList>
    </citation>
    <scope>NUCLEOTIDE SEQUENCE</scope>
    <source>
        <strain evidence="2">Duluth1</strain>
        <tissue evidence="2">Whole animal</tissue>
    </source>
</reference>
<dbReference type="EMBL" id="JAIWYP010000015">
    <property type="protein sequence ID" value="KAH3699832.1"/>
    <property type="molecule type" value="Genomic_DNA"/>
</dbReference>
<protein>
    <submittedName>
        <fullName evidence="2">Uncharacterized protein</fullName>
    </submittedName>
</protein>
<feature type="region of interest" description="Disordered" evidence="1">
    <location>
        <begin position="38"/>
        <end position="89"/>
    </location>
</feature>
<feature type="region of interest" description="Disordered" evidence="1">
    <location>
        <begin position="1"/>
        <end position="23"/>
    </location>
</feature>
<dbReference type="Proteomes" id="UP000828390">
    <property type="component" value="Unassembled WGS sequence"/>
</dbReference>
<sequence>MEMYKDVVDNGKVPTEVPPGWPEVSRDLIKTTICCGKSSLPVNYGISITKSEQKNKKKDKDKEKKSKESKKGKKDRDDQNDNYHRGMTQ</sequence>